<gene>
    <name evidence="2" type="ORF">O181_049867</name>
</gene>
<reference evidence="2" key="1">
    <citation type="submission" date="2021-03" db="EMBL/GenBank/DDBJ databases">
        <title>Draft genome sequence of rust myrtle Austropuccinia psidii MF-1, a brazilian biotype.</title>
        <authorList>
            <person name="Quecine M.C."/>
            <person name="Pachon D.M.R."/>
            <person name="Bonatelli M.L."/>
            <person name="Correr F.H."/>
            <person name="Franceschini L.M."/>
            <person name="Leite T.F."/>
            <person name="Margarido G.R.A."/>
            <person name="Almeida C.A."/>
            <person name="Ferrarezi J.A."/>
            <person name="Labate C.A."/>
        </authorList>
    </citation>
    <scope>NUCLEOTIDE SEQUENCE</scope>
    <source>
        <strain evidence="2">MF-1</strain>
    </source>
</reference>
<feature type="region of interest" description="Disordered" evidence="1">
    <location>
        <begin position="90"/>
        <end position="118"/>
    </location>
</feature>
<dbReference type="AlphaFoldDB" id="A0A9Q3E2K9"/>
<feature type="compositionally biased region" description="Basic and acidic residues" evidence="1">
    <location>
        <begin position="96"/>
        <end position="105"/>
    </location>
</feature>
<comment type="caution">
    <text evidence="2">The sequence shown here is derived from an EMBL/GenBank/DDBJ whole genome shotgun (WGS) entry which is preliminary data.</text>
</comment>
<keyword evidence="3" id="KW-1185">Reference proteome</keyword>
<evidence type="ECO:0000313" key="3">
    <source>
        <dbReference type="Proteomes" id="UP000765509"/>
    </source>
</evidence>
<name>A0A9Q3E2K9_9BASI</name>
<dbReference type="PANTHER" id="PTHR33246:SF51">
    <property type="entry name" value="MYB_SANT-LIKE DOMAIN-CONTAINING PROTEIN"/>
    <property type="match status" value="1"/>
</dbReference>
<proteinExistence type="predicted"/>
<accession>A0A9Q3E2K9</accession>
<feature type="region of interest" description="Disordered" evidence="1">
    <location>
        <begin position="140"/>
        <end position="180"/>
    </location>
</feature>
<sequence>MSNPYNHQNCDSQLTHPGLGHNLRAHNNHNTDEWNHSYVLPHLNTMAYLQHMPSMEINSTIQSYGQMNPESSRESQLPYSNLVNPYSTSMVNSRPSEFRQERFHDQGGNSYNPQSTTSITSLSQITSQHESTMANELAQTIDNSQQMRKRKNSKFSDLDSNSRKIAKTEKKTRSNKNPAFSQSDFENMCDYYLNLNHKKRTLNLDAHKLQQRWQTYKHKFIIASRNEKSTGAGTELENGLTLEEHLENKCPCYRRMDAIFGKKSNVRGTYVMDTGKKGKSKEKDISNSEWDMEGDSDDGSDQDELTSGKEKTTRVVQVDQRDNSSEPEIVLVKSQAKLKKSGPKGGLPSKDIHGKDKGVLGTLERTMGARENQITQQLEYTRLREERQAELILQREEKKEIFMREEEEKKRAFAREQEERREHLKLLEINKNDDIQMKELEEQIKTRNEKASQDAELIKLEVEERRLKIEVQRTALENSEKEVNLKLREIEMKERDYVIQEKKLDHEIETSQNATRLEALKQLVPKGSSADEMEQILELLFKK</sequence>
<protein>
    <submittedName>
        <fullName evidence="2">Uncharacterized protein</fullName>
    </submittedName>
</protein>
<feature type="compositionally biased region" description="Acidic residues" evidence="1">
    <location>
        <begin position="290"/>
        <end position="304"/>
    </location>
</feature>
<dbReference type="PANTHER" id="PTHR33246">
    <property type="entry name" value="CCHC-TYPE DOMAIN-CONTAINING PROTEIN"/>
    <property type="match status" value="1"/>
</dbReference>
<feature type="compositionally biased region" description="Basic and acidic residues" evidence="1">
    <location>
        <begin position="154"/>
        <end position="172"/>
    </location>
</feature>
<organism evidence="2 3">
    <name type="scientific">Austropuccinia psidii MF-1</name>
    <dbReference type="NCBI Taxonomy" id="1389203"/>
    <lineage>
        <taxon>Eukaryota</taxon>
        <taxon>Fungi</taxon>
        <taxon>Dikarya</taxon>
        <taxon>Basidiomycota</taxon>
        <taxon>Pucciniomycotina</taxon>
        <taxon>Pucciniomycetes</taxon>
        <taxon>Pucciniales</taxon>
        <taxon>Sphaerophragmiaceae</taxon>
        <taxon>Austropuccinia</taxon>
    </lineage>
</organism>
<feature type="compositionally biased region" description="Basic and acidic residues" evidence="1">
    <location>
        <begin position="306"/>
        <end position="324"/>
    </location>
</feature>
<feature type="region of interest" description="Disordered" evidence="1">
    <location>
        <begin position="273"/>
        <end position="356"/>
    </location>
</feature>
<evidence type="ECO:0000256" key="1">
    <source>
        <dbReference type="SAM" id="MobiDB-lite"/>
    </source>
</evidence>
<evidence type="ECO:0000313" key="2">
    <source>
        <dbReference type="EMBL" id="MBW0510152.1"/>
    </source>
</evidence>
<dbReference type="EMBL" id="AVOT02021371">
    <property type="protein sequence ID" value="MBW0510152.1"/>
    <property type="molecule type" value="Genomic_DNA"/>
</dbReference>
<dbReference type="Proteomes" id="UP000765509">
    <property type="component" value="Unassembled WGS sequence"/>
</dbReference>